<evidence type="ECO:0000256" key="1">
    <source>
        <dbReference type="ARBA" id="ARBA00022729"/>
    </source>
</evidence>
<dbReference type="InterPro" id="IPR004302">
    <property type="entry name" value="Cellulose/chitin-bd_N"/>
</dbReference>
<dbReference type="PANTHER" id="PTHR34823:SF1">
    <property type="entry name" value="CHITIN-BINDING TYPE-4 DOMAIN-CONTAINING PROTEIN"/>
    <property type="match status" value="1"/>
</dbReference>
<proteinExistence type="predicted"/>
<dbReference type="GO" id="GO:0005576">
    <property type="term" value="C:extracellular region"/>
    <property type="evidence" value="ECO:0007669"/>
    <property type="project" value="InterPro"/>
</dbReference>
<dbReference type="Pfam" id="PF02839">
    <property type="entry name" value="CBM_5_12"/>
    <property type="match status" value="1"/>
</dbReference>
<keyword evidence="1 4" id="KW-0732">Signal</keyword>
<reference evidence="7" key="1">
    <citation type="submission" date="2016-10" db="EMBL/GenBank/DDBJ databases">
        <authorList>
            <person name="Varghese N."/>
            <person name="Submissions S."/>
        </authorList>
    </citation>
    <scope>NUCLEOTIDE SEQUENCE [LARGE SCALE GENOMIC DNA]</scope>
    <source>
        <strain evidence="7">DSM 44260</strain>
    </source>
</reference>
<dbReference type="Proteomes" id="UP000199051">
    <property type="component" value="Unassembled WGS sequence"/>
</dbReference>
<evidence type="ECO:0000256" key="3">
    <source>
        <dbReference type="SAM" id="MobiDB-lite"/>
    </source>
</evidence>
<evidence type="ECO:0000313" key="6">
    <source>
        <dbReference type="EMBL" id="SES47504.1"/>
    </source>
</evidence>
<dbReference type="RefSeq" id="WP_092786405.1">
    <property type="nucleotide sequence ID" value="NZ_FOGI01000017.1"/>
</dbReference>
<dbReference type="SMART" id="SM00495">
    <property type="entry name" value="ChtBD3"/>
    <property type="match status" value="1"/>
</dbReference>
<feature type="domain" description="Chitin-binding type-3" evidence="5">
    <location>
        <begin position="213"/>
        <end position="259"/>
    </location>
</feature>
<dbReference type="CDD" id="cd12214">
    <property type="entry name" value="ChiA1_BD"/>
    <property type="match status" value="1"/>
</dbReference>
<dbReference type="SUPFAM" id="SSF81296">
    <property type="entry name" value="E set domains"/>
    <property type="match status" value="1"/>
</dbReference>
<dbReference type="GO" id="GO:0005975">
    <property type="term" value="P:carbohydrate metabolic process"/>
    <property type="evidence" value="ECO:0007669"/>
    <property type="project" value="InterPro"/>
</dbReference>
<dbReference type="Gene3D" id="2.70.50.50">
    <property type="entry name" value="chitin-binding protein cbp21"/>
    <property type="match status" value="1"/>
</dbReference>
<accession>A0A1H9XMZ5</accession>
<sequence>MKHKRNFAVAAAGATIAPLLMVALPASPASAHGYISTPPSRQANCAAGKVSNCGPVIYEPQSVEGPKGQKNCNGGLSQFAQLNDDSKNWPAASVGNSVNFTWTLTARHATSTWEYFIGSERVAVFNDNGAQPGATKSHTVNLGGKTGRVKLLAVWNIADTAMAFYSCVDLQVGGGGGTTTTQPTTTTTQPTTTTTRPTTTTTQPTTTTTPPQSGTWAAGTSYATGATVTYNGASYRCLQGHTAIAGWEPSSTPALWAKN</sequence>
<dbReference type="InterPro" id="IPR051024">
    <property type="entry name" value="GlcNAc_Chitin_IntDeg"/>
</dbReference>
<evidence type="ECO:0000256" key="2">
    <source>
        <dbReference type="ARBA" id="ARBA00022801"/>
    </source>
</evidence>
<evidence type="ECO:0000313" key="7">
    <source>
        <dbReference type="Proteomes" id="UP000199051"/>
    </source>
</evidence>
<dbReference type="STRING" id="155974.SAMN04487818_11789"/>
<feature type="signal peptide" evidence="4">
    <location>
        <begin position="1"/>
        <end position="31"/>
    </location>
</feature>
<gene>
    <name evidence="6" type="ORF">SAMN04487818_11789</name>
</gene>
<dbReference type="InterPro" id="IPR014756">
    <property type="entry name" value="Ig_E-set"/>
</dbReference>
<protein>
    <submittedName>
        <fullName evidence="6">Chitin-binding protein</fullName>
    </submittedName>
</protein>
<feature type="compositionally biased region" description="Low complexity" evidence="3">
    <location>
        <begin position="179"/>
        <end position="215"/>
    </location>
</feature>
<dbReference type="CDD" id="cd21177">
    <property type="entry name" value="LPMO_AA10"/>
    <property type="match status" value="1"/>
</dbReference>
<dbReference type="GO" id="GO:0004553">
    <property type="term" value="F:hydrolase activity, hydrolyzing O-glycosyl compounds"/>
    <property type="evidence" value="ECO:0007669"/>
    <property type="project" value="InterPro"/>
</dbReference>
<feature type="chain" id="PRO_5011600086" evidence="4">
    <location>
        <begin position="32"/>
        <end position="259"/>
    </location>
</feature>
<dbReference type="AlphaFoldDB" id="A0A1H9XMZ5"/>
<dbReference type="Gene3D" id="2.10.10.20">
    <property type="entry name" value="Carbohydrate-binding module superfamily 5/12"/>
    <property type="match status" value="1"/>
</dbReference>
<organism evidence="6 7">
    <name type="scientific">Actinokineospora terrae</name>
    <dbReference type="NCBI Taxonomy" id="155974"/>
    <lineage>
        <taxon>Bacteria</taxon>
        <taxon>Bacillati</taxon>
        <taxon>Actinomycetota</taxon>
        <taxon>Actinomycetes</taxon>
        <taxon>Pseudonocardiales</taxon>
        <taxon>Pseudonocardiaceae</taxon>
        <taxon>Actinokineospora</taxon>
    </lineage>
</organism>
<dbReference type="SUPFAM" id="SSF51055">
    <property type="entry name" value="Carbohydrate binding domain"/>
    <property type="match status" value="1"/>
</dbReference>
<evidence type="ECO:0000259" key="5">
    <source>
        <dbReference type="SMART" id="SM00495"/>
    </source>
</evidence>
<dbReference type="GO" id="GO:0030246">
    <property type="term" value="F:carbohydrate binding"/>
    <property type="evidence" value="ECO:0007669"/>
    <property type="project" value="InterPro"/>
</dbReference>
<name>A0A1H9XMZ5_9PSEU</name>
<dbReference type="InterPro" id="IPR036573">
    <property type="entry name" value="CBM_sf_5/12"/>
</dbReference>
<dbReference type="InterPro" id="IPR003610">
    <property type="entry name" value="CBM5/12"/>
</dbReference>
<keyword evidence="7" id="KW-1185">Reference proteome</keyword>
<dbReference type="PANTHER" id="PTHR34823">
    <property type="entry name" value="GLCNAC-BINDING PROTEIN A"/>
    <property type="match status" value="1"/>
</dbReference>
<keyword evidence="2" id="KW-0378">Hydrolase</keyword>
<dbReference type="Pfam" id="PF03067">
    <property type="entry name" value="LPMO_10"/>
    <property type="match status" value="1"/>
</dbReference>
<dbReference type="EMBL" id="FOGI01000017">
    <property type="protein sequence ID" value="SES47504.1"/>
    <property type="molecule type" value="Genomic_DNA"/>
</dbReference>
<evidence type="ECO:0000256" key="4">
    <source>
        <dbReference type="SAM" id="SignalP"/>
    </source>
</evidence>
<feature type="region of interest" description="Disordered" evidence="3">
    <location>
        <begin position="175"/>
        <end position="218"/>
    </location>
</feature>